<dbReference type="EMBL" id="AYKW01000021">
    <property type="protein sequence ID" value="PIL29519.1"/>
    <property type="molecule type" value="Genomic_DNA"/>
</dbReference>
<dbReference type="Pfam" id="PF12796">
    <property type="entry name" value="Ank_2"/>
    <property type="match status" value="1"/>
</dbReference>
<feature type="compositionally biased region" description="Polar residues" evidence="4">
    <location>
        <begin position="1729"/>
        <end position="1742"/>
    </location>
</feature>
<dbReference type="PROSITE" id="PS50088">
    <property type="entry name" value="ANK_REPEAT"/>
    <property type="match status" value="2"/>
</dbReference>
<feature type="region of interest" description="Disordered" evidence="4">
    <location>
        <begin position="591"/>
        <end position="678"/>
    </location>
</feature>
<proteinExistence type="predicted"/>
<feature type="compositionally biased region" description="Acidic residues" evidence="4">
    <location>
        <begin position="619"/>
        <end position="651"/>
    </location>
</feature>
<organism evidence="5 6">
    <name type="scientific">Ganoderma sinense ZZ0214-1</name>
    <dbReference type="NCBI Taxonomy" id="1077348"/>
    <lineage>
        <taxon>Eukaryota</taxon>
        <taxon>Fungi</taxon>
        <taxon>Dikarya</taxon>
        <taxon>Basidiomycota</taxon>
        <taxon>Agaricomycotina</taxon>
        <taxon>Agaricomycetes</taxon>
        <taxon>Polyporales</taxon>
        <taxon>Polyporaceae</taxon>
        <taxon>Ganoderma</taxon>
    </lineage>
</organism>
<dbReference type="InterPro" id="IPR036770">
    <property type="entry name" value="Ankyrin_rpt-contain_sf"/>
</dbReference>
<evidence type="ECO:0000256" key="4">
    <source>
        <dbReference type="SAM" id="MobiDB-lite"/>
    </source>
</evidence>
<dbReference type="Proteomes" id="UP000230002">
    <property type="component" value="Unassembled WGS sequence"/>
</dbReference>
<name>A0A2G8S6W4_9APHY</name>
<evidence type="ECO:0000313" key="5">
    <source>
        <dbReference type="EMBL" id="PIL29519.1"/>
    </source>
</evidence>
<feature type="region of interest" description="Disordered" evidence="4">
    <location>
        <begin position="1729"/>
        <end position="1765"/>
    </location>
</feature>
<dbReference type="STRING" id="1077348.A0A2G8S6W4"/>
<feature type="compositionally biased region" description="Basic and acidic residues" evidence="4">
    <location>
        <begin position="1657"/>
        <end position="1674"/>
    </location>
</feature>
<gene>
    <name evidence="5" type="ORF">GSI_08327</name>
</gene>
<reference evidence="5 6" key="1">
    <citation type="journal article" date="2015" name="Sci. Rep.">
        <title>Chromosome-level genome map provides insights into diverse defense mechanisms in the medicinal fungus Ganoderma sinense.</title>
        <authorList>
            <person name="Zhu Y."/>
            <person name="Xu J."/>
            <person name="Sun C."/>
            <person name="Zhou S."/>
            <person name="Xu H."/>
            <person name="Nelson D.R."/>
            <person name="Qian J."/>
            <person name="Song J."/>
            <person name="Luo H."/>
            <person name="Xiang L."/>
            <person name="Li Y."/>
            <person name="Xu Z."/>
            <person name="Ji A."/>
            <person name="Wang L."/>
            <person name="Lu S."/>
            <person name="Hayward A."/>
            <person name="Sun W."/>
            <person name="Li X."/>
            <person name="Schwartz D.C."/>
            <person name="Wang Y."/>
            <person name="Chen S."/>
        </authorList>
    </citation>
    <scope>NUCLEOTIDE SEQUENCE [LARGE SCALE GENOMIC DNA]</scope>
    <source>
        <strain evidence="5 6">ZZ0214-1</strain>
    </source>
</reference>
<feature type="compositionally biased region" description="Basic and acidic residues" evidence="4">
    <location>
        <begin position="1743"/>
        <end position="1763"/>
    </location>
</feature>
<sequence length="1786" mass="199131">MPQTPEAEAFLARIAKLPPAPAATDVLSQALQPSLDDEAELRKLWATDKTNVRLQDPHVGLVDIFDAPDDIRKTRARVVADDADLNAHHILPLAADRRRKEGEPAMVATLDAFKQNWAIFTEGSLSQLNDWSNVVAAGGAVQACLAPVPESALTSKRAMRRHFHNAAFPTSDVDLFLYGLAPEQAEAKMQAIYEAVRDSVPWDVTCVRTRHTVSIHSQFPYRSVQIVLRLYSSPAEILAGFDVDAPCCAWDGERVWASPRAVVAMMRQANTVDMTRRSPSYEVRLTKYSMRGFEVYVPGLRREDVDPTIFERSIQRVQGLARLLVLERLVDADTRQRYLIDRRKLRTRPDADVDYSRRKKKLKGDLKANIDIGGLEMNDYDVQSLHIPYGPGWDARRIDKLVYQTDLGMNSPYNPKNNDRRLHRHPAFFGTLKECIEDCCEYCPDPKDDEEKELQEKEDDSYVRGRIQFMQEDPGRQSISGSFNPIDDGEWSEQAYMGPTEKLFNAIVAGDRAAVAKIISAEGFDVDRRDHVGRTPLQIAILSKAVDIACDLVDAGARMTARVVDGRTALHLAAQLDLPVVVRKLLERSAVNKEKAEEEAEAKKQAAKEAEKKKQEDKMDVDDEDGDEKDENDDEDDEQDRDSSEDDWSSEDGDKSKAKDKAKPDISQIPEDEEDEPDVFDVNIPDWDYAFTALQYAVVFGSLGAIDELLAAGADATLVTKLDNYWAKPFHPLTLTALTMDVGVAGEVVKKLVAAGATSSQADDDLFTIFHKIVCANKPELAEAFLRNDPNAKAVIESPFMSGGALMTLPIVSAIVNHNPSMVAVLLAYGAKLTVTEEEFSRARELRKNTWHAPDLGWQGLIYWPLESAAARCNDLAELVLMLGADVNSGINAALRFGAQGRSKQTILDAVRGIVTQAKKDLEEINKSQSLNLAQTNGEKVKFQTLENMDGWKGALGKRLLKIMEEADAKGNTNTSVPLFLRSRSNDGEDHLKRSIEYFTQLEEDLLLRGAKTWKEVHPDEESLPGEFYRTGYYNYGGMNASAPGFTKMTGSWVAVAVPSHQTALYEELFEACCTGDNAKIEELCLPKKGKDGQELIQITARFGDAWGASPLSLALEHRHWVTARLVLAIAIAQYKPKDAKPPKFTITKIKLEDDDSDAGSDEDDDMDEEEEEINFIDVAQRPSEVQVDVPPERLLTATHRYQDPTTKGHVDVWPLQGAIIQDDFEAFVQIADLYKAMPKPLNMLVALVWAMQYDRPNMLDEVIRRTGAGIEVPEDSQDEDEAADGAKPKARSLKGYLGLNVHGKKRKDLAQKADPNAPVTPEKHEFPLAWTAAHDGALECVRYLESERALAAYRYYASTHSDERAKYLRRIDGQIAQRLGWRVDELNESIITSAVIGDEVELLKAVIDLRPAQLQDSLMARIHYVGFNHILIAANWGCSPDMFDYLLSKGVSPTDTDIRGWNVYHILATHNSTPHLKLLDHVLKKLPTDVSARMLIQQSKKALNTPLHIAVKKAGLKATQLLLKVKSTVFLLRAQDGSTPLHIATRNSLAEIVRLIGDAGPHEAFQMEDGVGNTPLEIAAFNWLHATTGRGFCGTLPTIQMFNENILHTYRHSDPQFVTPDEAKELKDTIDRLIASGRLRSGTKLATDLTTFVDKKDAEAKKRTESDSPKEDTSASEDPDAEYKDIVVGADAIKTMEYIAGAAGTQRSARQLIHLIDVHRSVQGSLDKSVYKQPSGNNDYNYRNKDEEGLEPEHVEDKEEKAKKHSAVSKWHSFNAFELFGEDYL</sequence>
<evidence type="ECO:0000256" key="2">
    <source>
        <dbReference type="ARBA" id="ARBA00023043"/>
    </source>
</evidence>
<dbReference type="SUPFAM" id="SSF48403">
    <property type="entry name" value="Ankyrin repeat"/>
    <property type="match status" value="3"/>
</dbReference>
<feature type="repeat" description="ANK" evidence="3">
    <location>
        <begin position="565"/>
        <end position="590"/>
    </location>
</feature>
<dbReference type="InterPro" id="IPR002110">
    <property type="entry name" value="Ankyrin_rpt"/>
</dbReference>
<dbReference type="PANTHER" id="PTHR24198">
    <property type="entry name" value="ANKYRIN REPEAT AND PROTEIN KINASE DOMAIN-CONTAINING PROTEIN"/>
    <property type="match status" value="1"/>
</dbReference>
<accession>A0A2G8S6W4</accession>
<dbReference type="PANTHER" id="PTHR24198:SF165">
    <property type="entry name" value="ANKYRIN REPEAT-CONTAINING PROTEIN-RELATED"/>
    <property type="match status" value="1"/>
</dbReference>
<feature type="compositionally biased region" description="Basic and acidic residues" evidence="4">
    <location>
        <begin position="591"/>
        <end position="618"/>
    </location>
</feature>
<feature type="compositionally biased region" description="Acidic residues" evidence="4">
    <location>
        <begin position="1273"/>
        <end position="1284"/>
    </location>
</feature>
<evidence type="ECO:0000256" key="3">
    <source>
        <dbReference type="PROSITE-ProRule" id="PRU00023"/>
    </source>
</evidence>
<evidence type="ECO:0000313" key="6">
    <source>
        <dbReference type="Proteomes" id="UP000230002"/>
    </source>
</evidence>
<dbReference type="OrthoDB" id="539213at2759"/>
<feature type="compositionally biased region" description="Basic and acidic residues" evidence="4">
    <location>
        <begin position="652"/>
        <end position="664"/>
    </location>
</feature>
<feature type="repeat" description="ANK" evidence="3">
    <location>
        <begin position="1537"/>
        <end position="1561"/>
    </location>
</feature>
<protein>
    <submittedName>
        <fullName evidence="5">Transporter</fullName>
    </submittedName>
</protein>
<keyword evidence="1" id="KW-0677">Repeat</keyword>
<dbReference type="Gene3D" id="1.25.40.20">
    <property type="entry name" value="Ankyrin repeat-containing domain"/>
    <property type="match status" value="3"/>
</dbReference>
<dbReference type="PROSITE" id="PS50297">
    <property type="entry name" value="ANK_REP_REGION"/>
    <property type="match status" value="2"/>
</dbReference>
<evidence type="ECO:0000256" key="1">
    <source>
        <dbReference type="ARBA" id="ARBA00022737"/>
    </source>
</evidence>
<keyword evidence="2 3" id="KW-0040">ANK repeat</keyword>
<feature type="region of interest" description="Disordered" evidence="4">
    <location>
        <begin position="1657"/>
        <end position="1683"/>
    </location>
</feature>
<comment type="caution">
    <text evidence="5">The sequence shown here is derived from an EMBL/GenBank/DDBJ whole genome shotgun (WGS) entry which is preliminary data.</text>
</comment>
<dbReference type="SMART" id="SM00248">
    <property type="entry name" value="ANK"/>
    <property type="match status" value="11"/>
</dbReference>
<feature type="region of interest" description="Disordered" evidence="4">
    <location>
        <begin position="1270"/>
        <end position="1289"/>
    </location>
</feature>
<keyword evidence="6" id="KW-1185">Reference proteome</keyword>